<evidence type="ECO:0000313" key="3">
    <source>
        <dbReference type="Proteomes" id="UP000199245"/>
    </source>
</evidence>
<feature type="region of interest" description="Disordered" evidence="1">
    <location>
        <begin position="99"/>
        <end position="164"/>
    </location>
</feature>
<gene>
    <name evidence="2" type="ORF">SAMN05216337_1017112</name>
</gene>
<feature type="compositionally biased region" description="Polar residues" evidence="1">
    <location>
        <begin position="118"/>
        <end position="127"/>
    </location>
</feature>
<feature type="region of interest" description="Disordered" evidence="1">
    <location>
        <begin position="375"/>
        <end position="402"/>
    </location>
</feature>
<evidence type="ECO:0000313" key="2">
    <source>
        <dbReference type="EMBL" id="SDD94409.1"/>
    </source>
</evidence>
<sequence length="402" mass="45364">MSIATMNWALQQRLASPQQQILLYVIADSADPTGVTQHCDPEYLVKHSRLSRATVFRRMNELRELGLLETFNKHGARGMRIYEIRLALAALVQVPLKGEQGEDIHETDDDDDGRESQAETQPQSQPETAVAPVRPAQSHSCDSISPPVSKETTPNPLPGGSRSVTLEGEAKELFEGFRVDYADPSRWSWVRVEPIFALLPIEDQRRIRAAAPVYAKQIAASRPKAAPVRPERFIRDRIFDNFPDARLPEKPPERVWIVQGSWEWRALETLAHLLDQAPPRPLRNEATGEFGMWRLGAVKPDMAALAQFDPATSMSWPVAVAETREFRAWRGRYHDWTGRWPEERIVMRAGYTTKEVNGKPMTFQNRVKGLLTPCRWPPKKDGTLYPDSPSDHGGEHDGAGEA</sequence>
<accession>A0A1G6YVJ0</accession>
<proteinExistence type="predicted"/>
<organism evidence="2 3">
    <name type="scientific">Bradyrhizobium brasilense</name>
    <dbReference type="NCBI Taxonomy" id="1419277"/>
    <lineage>
        <taxon>Bacteria</taxon>
        <taxon>Pseudomonadati</taxon>
        <taxon>Pseudomonadota</taxon>
        <taxon>Alphaproteobacteria</taxon>
        <taxon>Hyphomicrobiales</taxon>
        <taxon>Nitrobacteraceae</taxon>
        <taxon>Bradyrhizobium</taxon>
    </lineage>
</organism>
<name>A0A1G6YVJ0_9BRAD</name>
<evidence type="ECO:0000256" key="1">
    <source>
        <dbReference type="SAM" id="MobiDB-lite"/>
    </source>
</evidence>
<dbReference type="EMBL" id="FMZW01000017">
    <property type="protein sequence ID" value="SDD94409.1"/>
    <property type="molecule type" value="Genomic_DNA"/>
</dbReference>
<dbReference type="RefSeq" id="WP_092084021.1">
    <property type="nucleotide sequence ID" value="NZ_FMZW01000017.1"/>
</dbReference>
<protein>
    <submittedName>
        <fullName evidence="2">Uncharacterized protein</fullName>
    </submittedName>
</protein>
<dbReference type="AlphaFoldDB" id="A0A1G6YVJ0"/>
<feature type="compositionally biased region" description="Basic and acidic residues" evidence="1">
    <location>
        <begin position="389"/>
        <end position="402"/>
    </location>
</feature>
<dbReference type="Proteomes" id="UP000199245">
    <property type="component" value="Unassembled WGS sequence"/>
</dbReference>
<reference evidence="2 3" key="1">
    <citation type="submission" date="2016-10" db="EMBL/GenBank/DDBJ databases">
        <authorList>
            <person name="de Groot N.N."/>
        </authorList>
    </citation>
    <scope>NUCLEOTIDE SEQUENCE [LARGE SCALE GENOMIC DNA]</scope>
    <source>
        <strain evidence="2 3">R5</strain>
    </source>
</reference>